<proteinExistence type="predicted"/>
<dbReference type="InterPro" id="IPR001279">
    <property type="entry name" value="Metallo-B-lactamas"/>
</dbReference>
<dbReference type="SUPFAM" id="SSF56281">
    <property type="entry name" value="Metallo-hydrolase/oxidoreductase"/>
    <property type="match status" value="1"/>
</dbReference>
<dbReference type="SMART" id="SM00849">
    <property type="entry name" value="Lactamase_B"/>
    <property type="match status" value="1"/>
</dbReference>
<dbReference type="RefSeq" id="WP_011064713.1">
    <property type="nucleotide sequence ID" value="NC_004193.1"/>
</dbReference>
<sequence>MIQFKDNNLTVFQSALYKTTTAVIHTEEALIMTDPNWLPEEVQEIRNYVSQHIGNKKLYIIYTHSDFDHIIGASAFPEAYVIASEEFSANKHKQEIMKDIEEFDQKYYLYRNYTPEYPNVDVHVVNDGQTLQIGEVTLHFYKAPGHTSDGIFTVVDPYGIFLSGDYLSDVEFPFIFSSYRDYVRTVDKAMQIFKEHSIYYHVPGHGTTTVDYQEMAKRVEVSRYYLEQLGKDNEQLEGFCKKEYSFFDGMKEIHESNKEKVKMD</sequence>
<keyword evidence="3" id="KW-1185">Reference proteome</keyword>
<dbReference type="STRING" id="221109.gene:10732513"/>
<evidence type="ECO:0000259" key="1">
    <source>
        <dbReference type="SMART" id="SM00849"/>
    </source>
</evidence>
<dbReference type="AlphaFoldDB" id="Q8ETF1"/>
<accession>Q8ETF1</accession>
<organism evidence="2 3">
    <name type="scientific">Oceanobacillus iheyensis (strain DSM 14371 / CIP 107618 / JCM 11309 / KCTC 3954 / HTE831)</name>
    <dbReference type="NCBI Taxonomy" id="221109"/>
    <lineage>
        <taxon>Bacteria</taxon>
        <taxon>Bacillati</taxon>
        <taxon>Bacillota</taxon>
        <taxon>Bacilli</taxon>
        <taxon>Bacillales</taxon>
        <taxon>Bacillaceae</taxon>
        <taxon>Oceanobacillus</taxon>
    </lineage>
</organism>
<dbReference type="Pfam" id="PF00753">
    <property type="entry name" value="Lactamase_B"/>
    <property type="match status" value="1"/>
</dbReference>
<dbReference type="PANTHER" id="PTHR42951:SF4">
    <property type="entry name" value="ACYL-COENZYME A THIOESTERASE MBLAC2"/>
    <property type="match status" value="1"/>
</dbReference>
<dbReference type="InterPro" id="IPR050855">
    <property type="entry name" value="NDM-1-like"/>
</dbReference>
<gene>
    <name evidence="2" type="ordered locus">OB0310</name>
</gene>
<dbReference type="PANTHER" id="PTHR42951">
    <property type="entry name" value="METALLO-BETA-LACTAMASE DOMAIN-CONTAINING"/>
    <property type="match status" value="1"/>
</dbReference>
<dbReference type="Proteomes" id="UP000000822">
    <property type="component" value="Chromosome"/>
</dbReference>
<evidence type="ECO:0000313" key="2">
    <source>
        <dbReference type="EMBL" id="BAC12266.1"/>
    </source>
</evidence>
<dbReference type="Gene3D" id="3.60.15.10">
    <property type="entry name" value="Ribonuclease Z/Hydroxyacylglutathione hydrolase-like"/>
    <property type="match status" value="1"/>
</dbReference>
<protein>
    <submittedName>
        <fullName evidence="2">Hypothetical conserved protein</fullName>
    </submittedName>
</protein>
<dbReference type="KEGG" id="oih:OB0310"/>
<dbReference type="PhylomeDB" id="Q8ETF1"/>
<reference evidence="2 3" key="2">
    <citation type="journal article" date="2002" name="Nucleic Acids Res.">
        <title>Genome sequence of Oceanobacillus iheyensis isolated from the Iheya Ridge and its unexpected adaptive capabilities to extreme environments.</title>
        <authorList>
            <person name="Takami H."/>
            <person name="Takaki Y."/>
            <person name="Uchiyama I."/>
        </authorList>
    </citation>
    <scope>NUCLEOTIDE SEQUENCE [LARGE SCALE GENOMIC DNA]</scope>
    <source>
        <strain evidence="3">DSM 14371 / CIP 107618 / JCM 11309 / KCTC 3954 / HTE831</strain>
    </source>
</reference>
<dbReference type="EMBL" id="BA000028">
    <property type="protein sequence ID" value="BAC12266.1"/>
    <property type="molecule type" value="Genomic_DNA"/>
</dbReference>
<dbReference type="HOGENOM" id="CLU_1022825_0_0_9"/>
<dbReference type="OrthoDB" id="420651at2"/>
<name>Q8ETF1_OCEIH</name>
<evidence type="ECO:0000313" key="3">
    <source>
        <dbReference type="Proteomes" id="UP000000822"/>
    </source>
</evidence>
<reference evidence="2 3" key="1">
    <citation type="journal article" date="2001" name="FEMS Microbiol. Lett.">
        <title>Oceanobacillus iheyensis gen. nov., sp. nov., a deep-sea extremely halotolerant and alkaliphilic species isolated from a depth of 1050 m on the Iheya Ridge.</title>
        <authorList>
            <person name="Lu J."/>
            <person name="Nogi Y."/>
            <person name="Takami H."/>
        </authorList>
    </citation>
    <scope>NUCLEOTIDE SEQUENCE [LARGE SCALE GENOMIC DNA]</scope>
    <source>
        <strain evidence="3">DSM 14371 / CIP 107618 / JCM 11309 / KCTC 3954 / HTE831</strain>
    </source>
</reference>
<dbReference type="eggNOG" id="COG0491">
    <property type="taxonomic scope" value="Bacteria"/>
</dbReference>
<feature type="domain" description="Metallo-beta-lactamase" evidence="1">
    <location>
        <begin position="18"/>
        <end position="205"/>
    </location>
</feature>
<dbReference type="InterPro" id="IPR036866">
    <property type="entry name" value="RibonucZ/Hydroxyglut_hydro"/>
</dbReference>